<dbReference type="InterPro" id="IPR045142">
    <property type="entry name" value="BCAS3-like"/>
</dbReference>
<feature type="region of interest" description="Disordered" evidence="1">
    <location>
        <begin position="49"/>
        <end position="91"/>
    </location>
</feature>
<dbReference type="SUPFAM" id="SSF50978">
    <property type="entry name" value="WD40 repeat-like"/>
    <property type="match status" value="1"/>
</dbReference>
<comment type="caution">
    <text evidence="2">The sequence shown here is derived from an EMBL/GenBank/DDBJ whole genome shotgun (WGS) entry which is preliminary data.</text>
</comment>
<feature type="compositionally biased region" description="Low complexity" evidence="1">
    <location>
        <begin position="168"/>
        <end position="181"/>
    </location>
</feature>
<feature type="compositionally biased region" description="Polar residues" evidence="1">
    <location>
        <begin position="365"/>
        <end position="374"/>
    </location>
</feature>
<feature type="region of interest" description="Disordered" evidence="1">
    <location>
        <begin position="136"/>
        <end position="212"/>
    </location>
</feature>
<accession>A0A1B5KXN0</accession>
<feature type="compositionally biased region" description="Polar residues" evidence="1">
    <location>
        <begin position="626"/>
        <end position="652"/>
    </location>
</feature>
<proteinExistence type="predicted"/>
<evidence type="ECO:0000256" key="1">
    <source>
        <dbReference type="SAM" id="MobiDB-lite"/>
    </source>
</evidence>
<feature type="compositionally biased region" description="Low complexity" evidence="1">
    <location>
        <begin position="606"/>
        <end position="625"/>
    </location>
</feature>
<dbReference type="EMBL" id="BBTG02000002">
    <property type="protein sequence ID" value="GAO14771.1"/>
    <property type="molecule type" value="Genomic_DNA"/>
</dbReference>
<evidence type="ECO:0000313" key="2">
    <source>
        <dbReference type="EMBL" id="GAO14771.1"/>
    </source>
</evidence>
<feature type="region of interest" description="Disordered" evidence="1">
    <location>
        <begin position="1"/>
        <end position="36"/>
    </location>
</feature>
<feature type="region of interest" description="Disordered" evidence="1">
    <location>
        <begin position="487"/>
        <end position="512"/>
    </location>
</feature>
<feature type="region of interest" description="Disordered" evidence="1">
    <location>
        <begin position="606"/>
        <end position="656"/>
    </location>
</feature>
<feature type="region of interest" description="Disordered" evidence="1">
    <location>
        <begin position="348"/>
        <end position="381"/>
    </location>
</feature>
<protein>
    <submittedName>
        <fullName evidence="2">Uncharacterized protein</fullName>
    </submittedName>
</protein>
<name>A0A1B5KXN0_USTVR</name>
<evidence type="ECO:0000313" key="3">
    <source>
        <dbReference type="Proteomes" id="UP000054053"/>
    </source>
</evidence>
<dbReference type="GO" id="GO:0005737">
    <property type="term" value="C:cytoplasm"/>
    <property type="evidence" value="ECO:0007669"/>
    <property type="project" value="TreeGrafter"/>
</dbReference>
<feature type="compositionally biased region" description="Polar residues" evidence="1">
    <location>
        <begin position="136"/>
        <end position="151"/>
    </location>
</feature>
<dbReference type="InterPro" id="IPR036322">
    <property type="entry name" value="WD40_repeat_dom_sf"/>
</dbReference>
<organism evidence="2 3">
    <name type="scientific">Ustilaginoidea virens</name>
    <name type="common">Rice false smut fungus</name>
    <name type="synonym">Villosiclava virens</name>
    <dbReference type="NCBI Taxonomy" id="1159556"/>
    <lineage>
        <taxon>Eukaryota</taxon>
        <taxon>Fungi</taxon>
        <taxon>Dikarya</taxon>
        <taxon>Ascomycota</taxon>
        <taxon>Pezizomycotina</taxon>
        <taxon>Sordariomycetes</taxon>
        <taxon>Hypocreomycetidae</taxon>
        <taxon>Hypocreales</taxon>
        <taxon>Clavicipitaceae</taxon>
        <taxon>Ustilaginoidea</taxon>
    </lineage>
</organism>
<feature type="region of interest" description="Disordered" evidence="1">
    <location>
        <begin position="1047"/>
        <end position="1067"/>
    </location>
</feature>
<sequence length="1170" mass="125004">MPSTSSVSKRLVVNKDHSTNCLSVGKDKKNGKESGGISAVVTSQAAAKFSNGTSKGNHVNGGGTAAASYQSRPASQASSPRVDTPEINRPLSSDHGNHLVASPLLDALSSTSASPNSIPNLTNEWAKTVMASSPGNLINLTSDSPPTQPSSYEDAGRLHNGWVAGQRPSASPSPASLSPPSHGHRRPLSYHSDNQFHLAGTPPKPTSAAAAYRRSSLYSQYQAASPTHPPLPHQPQAHFYGAQDAADVATTPQSGMKAGDRGFFLGFDKLPANHGFPTRAERVVLAGYEGGLQVYSVSKKGIELVSSLKGLRGGVHHAKILPWTVNDHNSFVFPLVAVVVHGPVLPTRPTAEEGNRKVGAAGATLDSSTTSPRSSYAHPDGFPARPAPPIQFYQTSVEVYSLKTKKLVDVLLQAPELPINMEVSFSSPLFQPPSPSGAFGVKADAGTIAVSSGVTGECWIYKQLSEPRRAHMYACTGKIWTRVQRSNRPEVLEESDKRNSSTVPPAHRPSPQLPILSLNGRWIAYCPSDPSSQVSLRANIAVPILGRAPGVSSMAPPHLPTPSAAVDLPISDSVVNKLMRETTQELISGMKWVGQQGLQAWNSYWSQPPQQHAQQQQARSSSPNQWPNQRVSQAAESSQFPPTHGASGTTTAAPAKDPGLISIVDVETLPASATVHPLATFSTPLGCSFVSLSPSSLALFAASTKGDVQTVWDLLRLHYTSSSPLQTTLSQHETIGPQVRQVAQFSRMTVARIVDVAWSEPLGDRLAMVTERGTIHLLDMPVSSFMWPPPRRRRKVASRAGAEVAEPSHSAVSIASGALGAAYQAAKPFVSRSRRGSSNAVSPSAGTTLRDSAAQGGRVIAASISHSLGKTGTAISQLRHTGENRVSLPPCVLPSAGCISWLRGRKSHSLSSIGRGLIRVFPCRTRVSSSAPGKKISRVNKYKDIKMPLLPDDAVAPLVRQVVELGVADEYLELSEAEMEAENTLTLKPRRTQPAPQNGPDATIPQAEIESSAPYQPFHTDRRVVLYEYARAEASSVLLACSTLEDKSAGKRNRKQKEEEDDELSAETFQGLEAEPGPAPAPATAWTFGQNISSIQLDLGLPASNDEDLVGPDDHMALPQSAMERVMQYGDAEQIVVTTRRRRGNRQGDGDEDGFFEDDCEVLDFADQRV</sequence>
<dbReference type="AlphaFoldDB" id="A0A1B5KXN0"/>
<feature type="compositionally biased region" description="Basic and acidic residues" evidence="1">
    <location>
        <begin position="487"/>
        <end position="499"/>
    </location>
</feature>
<feature type="region of interest" description="Disordered" evidence="1">
    <location>
        <begin position="833"/>
        <end position="852"/>
    </location>
</feature>
<gene>
    <name evidence="2" type="ORF">UVI_02005020</name>
</gene>
<feature type="region of interest" description="Disordered" evidence="1">
    <location>
        <begin position="982"/>
        <end position="1015"/>
    </location>
</feature>
<dbReference type="PANTHER" id="PTHR13268">
    <property type="entry name" value="BREAST CARCINOMA AMPLIFIED SEQUENCE 3"/>
    <property type="match status" value="1"/>
</dbReference>
<reference evidence="3" key="1">
    <citation type="journal article" date="2016" name="Genome Announc.">
        <title>Genome sequence of Ustilaginoidea virens IPU010, a rice pathogenic fungus causing false smut.</title>
        <authorList>
            <person name="Kumagai T."/>
            <person name="Ishii T."/>
            <person name="Terai G."/>
            <person name="Umemura M."/>
            <person name="Machida M."/>
            <person name="Asai K."/>
        </authorList>
    </citation>
    <scope>NUCLEOTIDE SEQUENCE [LARGE SCALE GENOMIC DNA]</scope>
    <source>
        <strain evidence="3">IPU010</strain>
    </source>
</reference>
<dbReference type="GO" id="GO:0006914">
    <property type="term" value="P:autophagy"/>
    <property type="evidence" value="ECO:0007669"/>
    <property type="project" value="InterPro"/>
</dbReference>
<feature type="compositionally biased region" description="Polar residues" evidence="1">
    <location>
        <begin position="67"/>
        <end position="81"/>
    </location>
</feature>
<feature type="compositionally biased region" description="Polar residues" evidence="1">
    <location>
        <begin position="836"/>
        <end position="850"/>
    </location>
</feature>
<dbReference type="GO" id="GO:0042594">
    <property type="term" value="P:response to starvation"/>
    <property type="evidence" value="ECO:0007669"/>
    <property type="project" value="TreeGrafter"/>
</dbReference>
<dbReference type="Proteomes" id="UP000054053">
    <property type="component" value="Unassembled WGS sequence"/>
</dbReference>
<dbReference type="PANTHER" id="PTHR13268:SF0">
    <property type="entry name" value="BCAS3 MICROTUBULE ASSOCIATED CELL MIGRATION FACTOR"/>
    <property type="match status" value="1"/>
</dbReference>